<evidence type="ECO:0000313" key="3">
    <source>
        <dbReference type="EMBL" id="OWK28975.1"/>
    </source>
</evidence>
<name>A0A245ZGV0_9SPHN</name>
<dbReference type="Proteomes" id="UP000197783">
    <property type="component" value="Unassembled WGS sequence"/>
</dbReference>
<organism evidence="3 4">
    <name type="scientific">Sphingomonas mucosissima</name>
    <dbReference type="NCBI Taxonomy" id="370959"/>
    <lineage>
        <taxon>Bacteria</taxon>
        <taxon>Pseudomonadati</taxon>
        <taxon>Pseudomonadota</taxon>
        <taxon>Alphaproteobacteria</taxon>
        <taxon>Sphingomonadales</taxon>
        <taxon>Sphingomonadaceae</taxon>
        <taxon>Sphingomonas</taxon>
    </lineage>
</organism>
<protein>
    <submittedName>
        <fullName evidence="3">Uncharacterized protein</fullName>
    </submittedName>
</protein>
<dbReference type="EMBL" id="NBBJ01000004">
    <property type="protein sequence ID" value="OWK28975.1"/>
    <property type="molecule type" value="Genomic_DNA"/>
</dbReference>
<feature type="region of interest" description="Disordered" evidence="1">
    <location>
        <begin position="1"/>
        <end position="22"/>
    </location>
</feature>
<dbReference type="AlphaFoldDB" id="A0A245ZGV0"/>
<sequence>MAGDLIPLPHSRGPQAPAHHHARARIRLGKRTRFDARIDVTSGGLLAIGGLVSSILLSTAVLVHVAVREGGKAKAIQR</sequence>
<feature type="transmembrane region" description="Helical" evidence="2">
    <location>
        <begin position="45"/>
        <end position="67"/>
    </location>
</feature>
<keyword evidence="2" id="KW-0812">Transmembrane</keyword>
<gene>
    <name evidence="3" type="ORF">SPMU_25010</name>
</gene>
<proteinExistence type="predicted"/>
<keyword evidence="2" id="KW-1133">Transmembrane helix</keyword>
<reference evidence="3 4" key="1">
    <citation type="submission" date="2017-03" db="EMBL/GenBank/DDBJ databases">
        <title>Genome sequence of Sphingomonas mucosissima DSM 17494.</title>
        <authorList>
            <person name="Poehlein A."/>
            <person name="Wuebbeler J.H."/>
            <person name="Steinbuechel A."/>
            <person name="Daniel R."/>
        </authorList>
    </citation>
    <scope>NUCLEOTIDE SEQUENCE [LARGE SCALE GENOMIC DNA]</scope>
    <source>
        <strain evidence="3 4">DSM 17494</strain>
    </source>
</reference>
<comment type="caution">
    <text evidence="3">The sequence shown here is derived from an EMBL/GenBank/DDBJ whole genome shotgun (WGS) entry which is preliminary data.</text>
</comment>
<keyword evidence="2" id="KW-0472">Membrane</keyword>
<keyword evidence="4" id="KW-1185">Reference proteome</keyword>
<evidence type="ECO:0000256" key="1">
    <source>
        <dbReference type="SAM" id="MobiDB-lite"/>
    </source>
</evidence>
<evidence type="ECO:0000256" key="2">
    <source>
        <dbReference type="SAM" id="Phobius"/>
    </source>
</evidence>
<evidence type="ECO:0000313" key="4">
    <source>
        <dbReference type="Proteomes" id="UP000197783"/>
    </source>
</evidence>
<accession>A0A245ZGV0</accession>